<dbReference type="SUPFAM" id="SSF53448">
    <property type="entry name" value="Nucleotide-diphospho-sugar transferases"/>
    <property type="match status" value="1"/>
</dbReference>
<evidence type="ECO:0000313" key="1">
    <source>
        <dbReference type="EMBL" id="MCC9295447.1"/>
    </source>
</evidence>
<accession>A0ABS8N6M7</accession>
<dbReference type="PANTHER" id="PTHR36529:SF1">
    <property type="entry name" value="GLYCOSYLTRANSFERASE"/>
    <property type="match status" value="1"/>
</dbReference>
<protein>
    <submittedName>
        <fullName evidence="1">TIGR04282 family arsenosugar biosynthesis glycosyltransferase</fullName>
    </submittedName>
</protein>
<sequence length="236" mass="27020">MNALILMTRVPIPGKTKTRLMEILTGEECANLHIQFLMDIFKVCSRLVNDTDIYLTYTPKEDLSYMKDMIPEYIDTFPQIGGDLGDKMDNAIDTVLHKGYKKVALIGTDIPEIQPSNIARAFSVLEDKDLCLGPTEDGGYYLIGMKKRNSQIFSSSINWGKKSVIEGTIDIANRNNITVGFTCKCCDIDTKEDLMKFRDKMKDRTIKWEIFPQNTYKFINDILFSKYHKIKINTNS</sequence>
<dbReference type="PANTHER" id="PTHR36529">
    <property type="entry name" value="SLL1095 PROTEIN"/>
    <property type="match status" value="1"/>
</dbReference>
<evidence type="ECO:0000313" key="2">
    <source>
        <dbReference type="Proteomes" id="UP001165422"/>
    </source>
</evidence>
<organism evidence="1 2">
    <name type="scientific">Clostridium aromativorans</name>
    <dbReference type="NCBI Taxonomy" id="2836848"/>
    <lineage>
        <taxon>Bacteria</taxon>
        <taxon>Bacillati</taxon>
        <taxon>Bacillota</taxon>
        <taxon>Clostridia</taxon>
        <taxon>Eubacteriales</taxon>
        <taxon>Clostridiaceae</taxon>
        <taxon>Clostridium</taxon>
    </lineage>
</organism>
<gene>
    <name evidence="1" type="ORF">LN736_11320</name>
</gene>
<dbReference type="RefSeq" id="WP_150357987.1">
    <property type="nucleotide sequence ID" value="NZ_JAJJPB010000014.1"/>
</dbReference>
<proteinExistence type="predicted"/>
<dbReference type="Proteomes" id="UP001165422">
    <property type="component" value="Unassembled WGS sequence"/>
</dbReference>
<dbReference type="NCBIfam" id="TIGR04282">
    <property type="entry name" value="glyco_like_cofC"/>
    <property type="match status" value="1"/>
</dbReference>
<dbReference type="InterPro" id="IPR018641">
    <property type="entry name" value="Trfase_1_rSAM/seldom-assoc"/>
</dbReference>
<name>A0ABS8N6M7_9CLOT</name>
<dbReference type="Gene3D" id="3.90.550.10">
    <property type="entry name" value="Spore Coat Polysaccharide Biosynthesis Protein SpsA, Chain A"/>
    <property type="match status" value="1"/>
</dbReference>
<keyword evidence="2" id="KW-1185">Reference proteome</keyword>
<comment type="caution">
    <text evidence="1">The sequence shown here is derived from an EMBL/GenBank/DDBJ whole genome shotgun (WGS) entry which is preliminary data.</text>
</comment>
<dbReference type="EMBL" id="JAJJPB010000014">
    <property type="protein sequence ID" value="MCC9295447.1"/>
    <property type="molecule type" value="Genomic_DNA"/>
</dbReference>
<reference evidence="1" key="1">
    <citation type="submission" date="2021-11" db="EMBL/GenBank/DDBJ databases">
        <authorList>
            <person name="Qingchun L."/>
            <person name="Dong Z."/>
            <person name="Zongwei Q."/>
            <person name="Jia Z."/>
            <person name="Duotao L."/>
        </authorList>
    </citation>
    <scope>NUCLEOTIDE SEQUENCE</scope>
    <source>
        <strain evidence="1">WLY-B-L2</strain>
    </source>
</reference>
<dbReference type="Pfam" id="PF09837">
    <property type="entry name" value="DUF2064"/>
    <property type="match status" value="1"/>
</dbReference>
<dbReference type="InterPro" id="IPR029044">
    <property type="entry name" value="Nucleotide-diphossugar_trans"/>
</dbReference>